<protein>
    <submittedName>
        <fullName evidence="1">Uncharacterized protein</fullName>
    </submittedName>
</protein>
<name>A0A9P1IAA4_9PELO</name>
<evidence type="ECO:0000313" key="1">
    <source>
        <dbReference type="EMBL" id="CAI5441395.1"/>
    </source>
</evidence>
<organism evidence="1 2">
    <name type="scientific">Caenorhabditis angaria</name>
    <dbReference type="NCBI Taxonomy" id="860376"/>
    <lineage>
        <taxon>Eukaryota</taxon>
        <taxon>Metazoa</taxon>
        <taxon>Ecdysozoa</taxon>
        <taxon>Nematoda</taxon>
        <taxon>Chromadorea</taxon>
        <taxon>Rhabditida</taxon>
        <taxon>Rhabditina</taxon>
        <taxon>Rhabditomorpha</taxon>
        <taxon>Rhabditoidea</taxon>
        <taxon>Rhabditidae</taxon>
        <taxon>Peloderinae</taxon>
        <taxon>Caenorhabditis</taxon>
    </lineage>
</organism>
<evidence type="ECO:0000313" key="2">
    <source>
        <dbReference type="Proteomes" id="UP001152747"/>
    </source>
</evidence>
<dbReference type="EMBL" id="CANHGI010000002">
    <property type="protein sequence ID" value="CAI5441395.1"/>
    <property type="molecule type" value="Genomic_DNA"/>
</dbReference>
<reference evidence="1" key="1">
    <citation type="submission" date="2022-11" db="EMBL/GenBank/DDBJ databases">
        <authorList>
            <person name="Kikuchi T."/>
        </authorList>
    </citation>
    <scope>NUCLEOTIDE SEQUENCE</scope>
    <source>
        <strain evidence="1">PS1010</strain>
    </source>
</reference>
<sequence length="73" mass="8393">MYQEIPKISVETTSTEAQEMELGVPELQFRRFSSLEIRRNISSTSSRLMSFSSAAADVFMGRKRRVSEFLRKG</sequence>
<comment type="caution">
    <text evidence="1">The sequence shown here is derived from an EMBL/GenBank/DDBJ whole genome shotgun (WGS) entry which is preliminary data.</text>
</comment>
<dbReference type="Proteomes" id="UP001152747">
    <property type="component" value="Unassembled WGS sequence"/>
</dbReference>
<gene>
    <name evidence="1" type="ORF">CAMP_LOCUS4032</name>
</gene>
<dbReference type="AlphaFoldDB" id="A0A9P1IAA4"/>
<proteinExistence type="predicted"/>
<keyword evidence="2" id="KW-1185">Reference proteome</keyword>
<accession>A0A9P1IAA4</accession>